<organism evidence="1 2">
    <name type="scientific">Cymbomonas tetramitiformis</name>
    <dbReference type="NCBI Taxonomy" id="36881"/>
    <lineage>
        <taxon>Eukaryota</taxon>
        <taxon>Viridiplantae</taxon>
        <taxon>Chlorophyta</taxon>
        <taxon>Pyramimonadophyceae</taxon>
        <taxon>Pyramimonadales</taxon>
        <taxon>Pyramimonadaceae</taxon>
        <taxon>Cymbomonas</taxon>
    </lineage>
</organism>
<evidence type="ECO:0000313" key="2">
    <source>
        <dbReference type="Proteomes" id="UP001190700"/>
    </source>
</evidence>
<gene>
    <name evidence="1" type="ORF">CYMTET_28092</name>
</gene>
<keyword evidence="2" id="KW-1185">Reference proteome</keyword>
<name>A0AAE0FP42_9CHLO</name>
<dbReference type="Proteomes" id="UP001190700">
    <property type="component" value="Unassembled WGS sequence"/>
</dbReference>
<sequence>MEKLCVLASVDVGSAVGVLASVDRDVGSAVGELVGAVEVVRDLVGETEVGCMEVGWVGSVGEAERWGAWSGGGGRLVHGGVGGRRRWGCTGGERWEAEVGCMEVGCTVAGPVVGLWLGDKVGTPVAGESVDGAVVLGASAGAGTEALETEVVGAGAARVGGGELRLGA</sequence>
<evidence type="ECO:0000313" key="1">
    <source>
        <dbReference type="EMBL" id="KAK3263083.1"/>
    </source>
</evidence>
<comment type="caution">
    <text evidence="1">The sequence shown here is derived from an EMBL/GenBank/DDBJ whole genome shotgun (WGS) entry which is preliminary data.</text>
</comment>
<dbReference type="AlphaFoldDB" id="A0AAE0FP42"/>
<reference evidence="1 2" key="1">
    <citation type="journal article" date="2015" name="Genome Biol. Evol.">
        <title>Comparative Genomics of a Bacterivorous Green Alga Reveals Evolutionary Causalities and Consequences of Phago-Mixotrophic Mode of Nutrition.</title>
        <authorList>
            <person name="Burns J.A."/>
            <person name="Paasch A."/>
            <person name="Narechania A."/>
            <person name="Kim E."/>
        </authorList>
    </citation>
    <scope>NUCLEOTIDE SEQUENCE [LARGE SCALE GENOMIC DNA]</scope>
    <source>
        <strain evidence="1 2">PLY_AMNH</strain>
    </source>
</reference>
<proteinExistence type="predicted"/>
<feature type="non-terminal residue" evidence="1">
    <location>
        <position position="168"/>
    </location>
</feature>
<accession>A0AAE0FP42</accession>
<protein>
    <submittedName>
        <fullName evidence="1">Uncharacterized protein</fullName>
    </submittedName>
</protein>
<dbReference type="EMBL" id="LGRX02015738">
    <property type="protein sequence ID" value="KAK3263083.1"/>
    <property type="molecule type" value="Genomic_DNA"/>
</dbReference>